<dbReference type="KEGG" id="erx:ATZ35_06300"/>
<dbReference type="EMBL" id="CP013655">
    <property type="protein sequence ID" value="ALS36779.1"/>
    <property type="molecule type" value="Genomic_DNA"/>
</dbReference>
<dbReference type="AlphaFoldDB" id="A0A0U2VGZ3"/>
<organism evidence="5 6">
    <name type="scientific">Enterococcus rotai</name>
    <dbReference type="NCBI Taxonomy" id="118060"/>
    <lineage>
        <taxon>Bacteria</taxon>
        <taxon>Bacillati</taxon>
        <taxon>Bacillota</taxon>
        <taxon>Bacilli</taxon>
        <taxon>Lactobacillales</taxon>
        <taxon>Enterococcaceae</taxon>
        <taxon>Enterococcus</taxon>
    </lineage>
</organism>
<dbReference type="Proteomes" id="UP000067523">
    <property type="component" value="Chromosome"/>
</dbReference>
<dbReference type="InterPro" id="IPR021759">
    <property type="entry name" value="WxLIP_HBD"/>
</dbReference>
<keyword evidence="6" id="KW-1185">Reference proteome</keyword>
<evidence type="ECO:0000313" key="6">
    <source>
        <dbReference type="Proteomes" id="UP000067523"/>
    </source>
</evidence>
<dbReference type="InterPro" id="IPR010317">
    <property type="entry name" value="WxLIP_PGBD"/>
</dbReference>
<dbReference type="Pfam" id="PF11797">
    <property type="entry name" value="WxLIP_HBD"/>
    <property type="match status" value="1"/>
</dbReference>
<keyword evidence="2" id="KW-0732">Signal</keyword>
<keyword evidence="1" id="KW-0472">Membrane</keyword>
<dbReference type="STRING" id="118060.ATZ35_06300"/>
<reference evidence="6" key="1">
    <citation type="submission" date="2015-12" db="EMBL/GenBank/DDBJ databases">
        <authorList>
            <person name="Lauer A."/>
            <person name="Humrighouse B."/>
            <person name="Loparev V."/>
            <person name="Shewmaker P.L."/>
            <person name="Whitney A.M."/>
            <person name="McLaughlin R.W."/>
        </authorList>
    </citation>
    <scope>NUCLEOTIDE SEQUENCE [LARGE SCALE GENOMIC DNA]</scope>
    <source>
        <strain evidence="6">LMG 26678</strain>
    </source>
</reference>
<proteinExistence type="predicted"/>
<sequence>MKTNKFIYLALFVSLFLFLFPVQSMAEDDNLGYSVSAILNGKQIDPEKSYFYIQTTPGEQQELAVTIKSTKEAPVNVKVSVQDAFTGNKGTVEYTSDKELLDSTLTNPMSSILKVETPKVTVENFGATEAKFTLTPPSESYQGVKMGTLVFEVDDSEEDAGPVGTEFSYRIGILTSETGEEYENSQTLNLLDAKSMLLRGKKMILATLQNPEPKVLSRLAITAELKNKETGKVMKKEQVENYALAPNSKFDFEMDWGTSNIPAGKYVLKMVAKSPYNDWQFEKEFTITGEQAKSMNDQSAFKIITPTWIKGATILCLSLTIGVTGTLLVRRKKMEAEWERRRKRRKRKKKKEGK</sequence>
<evidence type="ECO:0000259" key="3">
    <source>
        <dbReference type="Pfam" id="PF06030"/>
    </source>
</evidence>
<feature type="signal peptide" evidence="2">
    <location>
        <begin position="1"/>
        <end position="26"/>
    </location>
</feature>
<feature type="domain" description="WxL Interacting Protein peptidoglycan binding" evidence="3">
    <location>
        <begin position="33"/>
        <end position="152"/>
    </location>
</feature>
<accession>A0A0U2VGZ3</accession>
<evidence type="ECO:0000256" key="1">
    <source>
        <dbReference type="SAM" id="Phobius"/>
    </source>
</evidence>
<feature type="domain" description="WxL Interacting Protein host binding" evidence="4">
    <location>
        <begin position="163"/>
        <end position="296"/>
    </location>
</feature>
<evidence type="ECO:0000313" key="5">
    <source>
        <dbReference type="EMBL" id="ALS36779.1"/>
    </source>
</evidence>
<keyword evidence="1" id="KW-0812">Transmembrane</keyword>
<evidence type="ECO:0000256" key="2">
    <source>
        <dbReference type="SAM" id="SignalP"/>
    </source>
</evidence>
<dbReference type="RefSeq" id="WP_208929999.1">
    <property type="nucleotide sequence ID" value="NZ_CP013655.1"/>
</dbReference>
<feature type="transmembrane region" description="Helical" evidence="1">
    <location>
        <begin position="308"/>
        <end position="329"/>
    </location>
</feature>
<feature type="chain" id="PRO_5006833004" evidence="2">
    <location>
        <begin position="27"/>
        <end position="354"/>
    </location>
</feature>
<protein>
    <submittedName>
        <fullName evidence="5">Uncharacterized protein</fullName>
    </submittedName>
</protein>
<gene>
    <name evidence="5" type="ORF">ATZ35_06300</name>
</gene>
<dbReference type="Pfam" id="PF06030">
    <property type="entry name" value="WxLIP_PGBD"/>
    <property type="match status" value="1"/>
</dbReference>
<keyword evidence="1" id="KW-1133">Transmembrane helix</keyword>
<name>A0A0U2VGZ3_9ENTE</name>
<evidence type="ECO:0000259" key="4">
    <source>
        <dbReference type="Pfam" id="PF11797"/>
    </source>
</evidence>